<proteinExistence type="predicted"/>
<dbReference type="InParanoid" id="A0A067N4V5"/>
<evidence type="ECO:0000313" key="2">
    <source>
        <dbReference type="Proteomes" id="UP000027073"/>
    </source>
</evidence>
<evidence type="ECO:0000313" key="1">
    <source>
        <dbReference type="EMBL" id="KDQ22010.1"/>
    </source>
</evidence>
<dbReference type="OrthoDB" id="3097586at2759"/>
<gene>
    <name evidence="1" type="ORF">PLEOSDRAFT_170716</name>
</gene>
<name>A0A067N4V5_PLEO1</name>
<dbReference type="AlphaFoldDB" id="A0A067N4V5"/>
<dbReference type="Proteomes" id="UP000027073">
    <property type="component" value="Unassembled WGS sequence"/>
</dbReference>
<protein>
    <submittedName>
        <fullName evidence="1">Uncharacterized protein</fullName>
    </submittedName>
</protein>
<dbReference type="HOGENOM" id="CLU_2110013_0_0_1"/>
<accession>A0A067N4V5</accession>
<dbReference type="EMBL" id="KL198015">
    <property type="protein sequence ID" value="KDQ22010.1"/>
    <property type="molecule type" value="Genomic_DNA"/>
</dbReference>
<dbReference type="VEuPathDB" id="FungiDB:PLEOSDRAFT_170716"/>
<organism evidence="1 2">
    <name type="scientific">Pleurotus ostreatus (strain PC15)</name>
    <name type="common">Oyster mushroom</name>
    <dbReference type="NCBI Taxonomy" id="1137138"/>
    <lineage>
        <taxon>Eukaryota</taxon>
        <taxon>Fungi</taxon>
        <taxon>Dikarya</taxon>
        <taxon>Basidiomycota</taxon>
        <taxon>Agaricomycotina</taxon>
        <taxon>Agaricomycetes</taxon>
        <taxon>Agaricomycetidae</taxon>
        <taxon>Agaricales</taxon>
        <taxon>Pleurotineae</taxon>
        <taxon>Pleurotaceae</taxon>
        <taxon>Pleurotus</taxon>
    </lineage>
</organism>
<sequence length="122" mass="14380">MTRLSMVKSLLSNQRDVQRQTIKVTLNFLTRDQTKQEMSERLGYNVEQLSTWVIINGRHQSTDGAHITIRGFQGKWAAITVHIYVDEWYRYEDYAAWLNGKKLRQKTTQLRKKGQHGLDSRL</sequence>
<reference evidence="2" key="1">
    <citation type="journal article" date="2014" name="Proc. Natl. Acad. Sci. U.S.A.">
        <title>Extensive sampling of basidiomycete genomes demonstrates inadequacy of the white-rot/brown-rot paradigm for wood decay fungi.</title>
        <authorList>
            <person name="Riley R."/>
            <person name="Salamov A.A."/>
            <person name="Brown D.W."/>
            <person name="Nagy L.G."/>
            <person name="Floudas D."/>
            <person name="Held B.W."/>
            <person name="Levasseur A."/>
            <person name="Lombard V."/>
            <person name="Morin E."/>
            <person name="Otillar R."/>
            <person name="Lindquist E.A."/>
            <person name="Sun H."/>
            <person name="LaButti K.M."/>
            <person name="Schmutz J."/>
            <person name="Jabbour D."/>
            <person name="Luo H."/>
            <person name="Baker S.E."/>
            <person name="Pisabarro A.G."/>
            <person name="Walton J.D."/>
            <person name="Blanchette R.A."/>
            <person name="Henrissat B."/>
            <person name="Martin F."/>
            <person name="Cullen D."/>
            <person name="Hibbett D.S."/>
            <person name="Grigoriev I.V."/>
        </authorList>
    </citation>
    <scope>NUCLEOTIDE SEQUENCE [LARGE SCALE GENOMIC DNA]</scope>
    <source>
        <strain evidence="2">PC15</strain>
    </source>
</reference>